<name>A0A6C0U705_9GAMM</name>
<keyword evidence="3" id="KW-1185">Reference proteome</keyword>
<accession>A0A6C0U705</accession>
<dbReference type="AlphaFoldDB" id="A0A6C0U705"/>
<dbReference type="KEGG" id="kim:G3T16_18675"/>
<dbReference type="EMBL" id="CP048711">
    <property type="protein sequence ID" value="QIB67119.1"/>
    <property type="molecule type" value="Genomic_DNA"/>
</dbReference>
<gene>
    <name evidence="2" type="ORF">G3T16_18675</name>
</gene>
<dbReference type="InterPro" id="IPR012337">
    <property type="entry name" value="RNaseH-like_sf"/>
</dbReference>
<protein>
    <recommendedName>
        <fullName evidence="1">3'-5' exoribonuclease Rv2179c-like domain-containing protein</fullName>
    </recommendedName>
</protein>
<dbReference type="Proteomes" id="UP000477680">
    <property type="component" value="Chromosome"/>
</dbReference>
<dbReference type="GO" id="GO:0003676">
    <property type="term" value="F:nucleic acid binding"/>
    <property type="evidence" value="ECO:0007669"/>
    <property type="project" value="InterPro"/>
</dbReference>
<feature type="domain" description="3'-5' exoribonuclease Rv2179c-like" evidence="1">
    <location>
        <begin position="8"/>
        <end position="182"/>
    </location>
</feature>
<dbReference type="Pfam" id="PF16473">
    <property type="entry name" value="Rv2179c-like"/>
    <property type="match status" value="1"/>
</dbReference>
<dbReference type="SUPFAM" id="SSF53098">
    <property type="entry name" value="Ribonuclease H-like"/>
    <property type="match status" value="1"/>
</dbReference>
<proteinExistence type="predicted"/>
<dbReference type="InterPro" id="IPR033390">
    <property type="entry name" value="Rv2179c-like"/>
</dbReference>
<evidence type="ECO:0000259" key="1">
    <source>
        <dbReference type="Pfam" id="PF16473"/>
    </source>
</evidence>
<organism evidence="2 3">
    <name type="scientific">Kineobactrum salinum</name>
    <dbReference type="NCBI Taxonomy" id="2708301"/>
    <lineage>
        <taxon>Bacteria</taxon>
        <taxon>Pseudomonadati</taxon>
        <taxon>Pseudomonadota</taxon>
        <taxon>Gammaproteobacteria</taxon>
        <taxon>Cellvibrionales</taxon>
        <taxon>Halieaceae</taxon>
        <taxon>Kineobactrum</taxon>
    </lineage>
</organism>
<evidence type="ECO:0000313" key="3">
    <source>
        <dbReference type="Proteomes" id="UP000477680"/>
    </source>
</evidence>
<evidence type="ECO:0000313" key="2">
    <source>
        <dbReference type="EMBL" id="QIB67119.1"/>
    </source>
</evidence>
<dbReference type="Gene3D" id="3.30.420.10">
    <property type="entry name" value="Ribonuclease H-like superfamily/Ribonuclease H"/>
    <property type="match status" value="1"/>
</dbReference>
<dbReference type="RefSeq" id="WP_163496546.1">
    <property type="nucleotide sequence ID" value="NZ_CP048711.1"/>
</dbReference>
<reference evidence="2 3" key="1">
    <citation type="submission" date="2020-02" db="EMBL/GenBank/DDBJ databases">
        <title>Genome sequencing for Kineobactrum sp. M2.</title>
        <authorList>
            <person name="Park S.-J."/>
        </authorList>
    </citation>
    <scope>NUCLEOTIDE SEQUENCE [LARGE SCALE GENOMIC DNA]</scope>
    <source>
        <strain evidence="2 3">M2</strain>
    </source>
</reference>
<dbReference type="InterPro" id="IPR036397">
    <property type="entry name" value="RNaseH_sf"/>
</dbReference>
<sequence>MTPDTIASMDIETLSTNTNAKILSFGMVMIDPSKDLTFEEICATGIEILFRTDVQADRHESLSTRKWWSEQGPEAQRVLEPGDAAIHPEDFYKALEHYASAIEMQKCRWYTRGPHFDISRMDSLFETYNISAPWKYYKVRDIRTWLEENGLEDNIKLEKPPGMIPHNAMHDAAFDAWMMLQILHGKPLVRDSGKKPPLTFEAMRAIGGAR</sequence>